<name>A0ABY4S4R7_AQUTE</name>
<organism evidence="1 2">
    <name type="scientific">Aquincola tertiaricarbonis</name>
    <dbReference type="NCBI Taxonomy" id="391953"/>
    <lineage>
        <taxon>Bacteria</taxon>
        <taxon>Pseudomonadati</taxon>
        <taxon>Pseudomonadota</taxon>
        <taxon>Betaproteobacteria</taxon>
        <taxon>Burkholderiales</taxon>
        <taxon>Sphaerotilaceae</taxon>
        <taxon>Aquincola</taxon>
    </lineage>
</organism>
<reference evidence="1" key="1">
    <citation type="submission" date="2022-05" db="EMBL/GenBank/DDBJ databases">
        <title>An RpoN-dependent PEP-CTERM gene is involved in floc formation of an Aquincola tertiaricarbonis strain.</title>
        <authorList>
            <person name="Qiu D."/>
            <person name="Xia M."/>
        </authorList>
    </citation>
    <scope>NUCLEOTIDE SEQUENCE</scope>
    <source>
        <strain evidence="1">RN12</strain>
    </source>
</reference>
<evidence type="ECO:0000313" key="1">
    <source>
        <dbReference type="EMBL" id="URI07690.1"/>
    </source>
</evidence>
<sequence length="150" mass="16826">MKDALLVAIGAALDGVDVGFCAFDHQNRTIGWNATFLSMFPEHEGHVHVGAPYAENLRRFYSLGLQGDQVADIDRYIAEGILRHQTQRRPYEFDHRDFRVRVSSFEIGTFGRLRVWCKVAMLPTHVKRPTSTTQALEGLDVTCSPPAVPA</sequence>
<gene>
    <name evidence="1" type="ORF">MW290_03475</name>
</gene>
<keyword evidence="2" id="KW-1185">Reference proteome</keyword>
<proteinExistence type="predicted"/>
<dbReference type="Pfam" id="PF12860">
    <property type="entry name" value="PAS_7"/>
    <property type="match status" value="1"/>
</dbReference>
<dbReference type="Proteomes" id="UP001056201">
    <property type="component" value="Chromosome 1"/>
</dbReference>
<evidence type="ECO:0000313" key="2">
    <source>
        <dbReference type="Proteomes" id="UP001056201"/>
    </source>
</evidence>
<protein>
    <submittedName>
        <fullName evidence="1">PAS-domain containing protein</fullName>
    </submittedName>
</protein>
<dbReference type="RefSeq" id="WP_250195923.1">
    <property type="nucleotide sequence ID" value="NZ_CP097635.1"/>
</dbReference>
<accession>A0ABY4S4R7</accession>
<dbReference type="EMBL" id="CP097635">
    <property type="protein sequence ID" value="URI07690.1"/>
    <property type="molecule type" value="Genomic_DNA"/>
</dbReference>